<evidence type="ECO:0000313" key="9">
    <source>
        <dbReference type="EMBL" id="MCR2804640.1"/>
    </source>
</evidence>
<dbReference type="GO" id="GO:0016985">
    <property type="term" value="F:mannan endo-1,4-beta-mannosidase activity"/>
    <property type="evidence" value="ECO:0007669"/>
    <property type="project" value="TreeGrafter"/>
</dbReference>
<dbReference type="Pfam" id="PF26410">
    <property type="entry name" value="GH5_mannosidase"/>
    <property type="match status" value="1"/>
</dbReference>
<dbReference type="InterPro" id="IPR045053">
    <property type="entry name" value="MAN-like"/>
</dbReference>
<comment type="subcellular location">
    <subcellularLocation>
        <location evidence="2">Secreted</location>
    </subcellularLocation>
</comment>
<dbReference type="EMBL" id="JANIPJ010000007">
    <property type="protein sequence ID" value="MCR2804640.1"/>
    <property type="molecule type" value="Genomic_DNA"/>
</dbReference>
<keyword evidence="6" id="KW-0378">Hydrolase</keyword>
<comment type="catalytic activity">
    <reaction evidence="1">
        <text>Random hydrolysis of (1-&gt;4)-beta-D-mannosidic linkages in mannans, galactomannans and glucomannans.</text>
        <dbReference type="EC" id="3.2.1.78"/>
    </reaction>
</comment>
<evidence type="ECO:0000256" key="1">
    <source>
        <dbReference type="ARBA" id="ARBA00001678"/>
    </source>
</evidence>
<dbReference type="GO" id="GO:0005576">
    <property type="term" value="C:extracellular region"/>
    <property type="evidence" value="ECO:0007669"/>
    <property type="project" value="UniProtKB-SubCell"/>
</dbReference>
<organism evidence="9 10">
    <name type="scientific">Paenibacillus soyae</name>
    <dbReference type="NCBI Taxonomy" id="2969249"/>
    <lineage>
        <taxon>Bacteria</taxon>
        <taxon>Bacillati</taxon>
        <taxon>Bacillota</taxon>
        <taxon>Bacilli</taxon>
        <taxon>Bacillales</taxon>
        <taxon>Paenibacillaceae</taxon>
        <taxon>Paenibacillus</taxon>
    </lineage>
</organism>
<dbReference type="AlphaFoldDB" id="A0A9X2MQP7"/>
<sequence>MHSNSFVTREGSRLMHGGKPFRFAGPNIYWLGLDENVGGVDWPTEYRVVNALDTALEMGANVVRSHTLGASHGHPKAIMPEPGVFNEEALRRIDFAIHEAGKRGLKLIIPFVCNWDYYHGGRLTFARWEGSDNAEDFYRLPGCINLFKLHIAAIINRVNTLTGITYKNDPTILAWELGNELNDAPAAWVEEIADYIKGLDGNHLVAHGKQFGLDRDKLAIGSLDILDVHYYPANAEETVADAREVDQAGKVYIQGEYGWPDADLDSFLAAAEGEPTVAGTLFWSLFPHGDNGGYVQHFDGFSVQYPGTAFNGELTSRIGKLREHLFRMRGLDVPGHSIPREPEILSAEGAVRFKGVVGGASYTLERSFEGEGGPWTTVYDRRPADYAESWIDPTRIHTKPAYYRVRAHNVDGAAGGYSAVYRSDPFNP</sequence>
<keyword evidence="10" id="KW-1185">Reference proteome</keyword>
<gene>
    <name evidence="9" type="ORF">NQZ67_12200</name>
</gene>
<evidence type="ECO:0000313" key="10">
    <source>
        <dbReference type="Proteomes" id="UP001141950"/>
    </source>
</evidence>
<protein>
    <recommendedName>
        <fullName evidence="3">mannan endo-1,4-beta-mannosidase</fullName>
        <ecNumber evidence="3">3.2.1.78</ecNumber>
    </recommendedName>
</protein>
<dbReference type="GO" id="GO:0000272">
    <property type="term" value="P:polysaccharide catabolic process"/>
    <property type="evidence" value="ECO:0007669"/>
    <property type="project" value="InterPro"/>
</dbReference>
<evidence type="ECO:0000256" key="6">
    <source>
        <dbReference type="ARBA" id="ARBA00022801"/>
    </source>
</evidence>
<dbReference type="EC" id="3.2.1.78" evidence="3"/>
<evidence type="ECO:0000256" key="2">
    <source>
        <dbReference type="ARBA" id="ARBA00004613"/>
    </source>
</evidence>
<dbReference type="PANTHER" id="PTHR31451">
    <property type="match status" value="1"/>
</dbReference>
<dbReference type="InterPro" id="IPR001547">
    <property type="entry name" value="Glyco_hydro_5"/>
</dbReference>
<evidence type="ECO:0000256" key="3">
    <source>
        <dbReference type="ARBA" id="ARBA00012706"/>
    </source>
</evidence>
<evidence type="ECO:0000256" key="4">
    <source>
        <dbReference type="ARBA" id="ARBA00022525"/>
    </source>
</evidence>
<name>A0A9X2MQP7_9BACL</name>
<feature type="domain" description="Glycoside hydrolase family 5" evidence="8">
    <location>
        <begin position="5"/>
        <end position="210"/>
    </location>
</feature>
<evidence type="ECO:0000256" key="7">
    <source>
        <dbReference type="ARBA" id="ARBA00023295"/>
    </source>
</evidence>
<keyword evidence="5" id="KW-0732">Signal</keyword>
<comment type="caution">
    <text evidence="9">The sequence shown here is derived from an EMBL/GenBank/DDBJ whole genome shotgun (WGS) entry which is preliminary data.</text>
</comment>
<dbReference type="Gene3D" id="3.20.20.80">
    <property type="entry name" value="Glycosidases"/>
    <property type="match status" value="1"/>
</dbReference>
<proteinExistence type="predicted"/>
<keyword evidence="7" id="KW-0326">Glycosidase</keyword>
<accession>A0A9X2MQP7</accession>
<evidence type="ECO:0000259" key="8">
    <source>
        <dbReference type="Pfam" id="PF26410"/>
    </source>
</evidence>
<dbReference type="InterPro" id="IPR017853">
    <property type="entry name" value="GH"/>
</dbReference>
<dbReference type="PANTHER" id="PTHR31451:SF39">
    <property type="entry name" value="MANNAN ENDO-1,4-BETA-MANNOSIDASE 1"/>
    <property type="match status" value="1"/>
</dbReference>
<dbReference type="Proteomes" id="UP001141950">
    <property type="component" value="Unassembled WGS sequence"/>
</dbReference>
<dbReference type="RefSeq" id="WP_257445798.1">
    <property type="nucleotide sequence ID" value="NZ_JANIPJ010000007.1"/>
</dbReference>
<reference evidence="9" key="1">
    <citation type="submission" date="2022-08" db="EMBL/GenBank/DDBJ databases">
        <title>The genomic sequence of strain Paenibacillus sp. SCIV0701.</title>
        <authorList>
            <person name="Zhao H."/>
        </authorList>
    </citation>
    <scope>NUCLEOTIDE SEQUENCE</scope>
    <source>
        <strain evidence="9">SCIV0701</strain>
    </source>
</reference>
<evidence type="ECO:0000256" key="5">
    <source>
        <dbReference type="ARBA" id="ARBA00022729"/>
    </source>
</evidence>
<dbReference type="SUPFAM" id="SSF51445">
    <property type="entry name" value="(Trans)glycosidases"/>
    <property type="match status" value="1"/>
</dbReference>
<keyword evidence="4" id="KW-0964">Secreted</keyword>